<evidence type="ECO:0000256" key="3">
    <source>
        <dbReference type="ARBA" id="ARBA00022490"/>
    </source>
</evidence>
<feature type="domain" description="OBG-type G" evidence="11">
    <location>
        <begin position="160"/>
        <end position="330"/>
    </location>
</feature>
<dbReference type="GO" id="GO:0000287">
    <property type="term" value="F:magnesium ion binding"/>
    <property type="evidence" value="ECO:0007669"/>
    <property type="project" value="InterPro"/>
</dbReference>
<dbReference type="Pfam" id="PF01926">
    <property type="entry name" value="MMR_HSR1"/>
    <property type="match status" value="1"/>
</dbReference>
<organism evidence="14 15">
    <name type="scientific">Micromonospora matsumotoense</name>
    <dbReference type="NCBI Taxonomy" id="121616"/>
    <lineage>
        <taxon>Bacteria</taxon>
        <taxon>Bacillati</taxon>
        <taxon>Actinomycetota</taxon>
        <taxon>Actinomycetes</taxon>
        <taxon>Micromonosporales</taxon>
        <taxon>Micromonosporaceae</taxon>
        <taxon>Micromonospora</taxon>
    </lineage>
</organism>
<evidence type="ECO:0000259" key="13">
    <source>
        <dbReference type="PROSITE" id="PS51883"/>
    </source>
</evidence>
<feature type="binding site" evidence="9">
    <location>
        <begin position="191"/>
        <end position="195"/>
    </location>
    <ligand>
        <name>GTP</name>
        <dbReference type="ChEBI" id="CHEBI:37565"/>
    </ligand>
</feature>
<dbReference type="PANTHER" id="PTHR11702:SF31">
    <property type="entry name" value="MITOCHONDRIAL RIBOSOME-ASSOCIATED GTPASE 2"/>
    <property type="match status" value="1"/>
</dbReference>
<comment type="function">
    <text evidence="9">An essential GTPase which binds GTP, GDP and possibly (p)ppGpp with moderate affinity, with high nucleotide exchange rates and a fairly low GTP hydrolysis rate. Plays a role in control of the cell cycle, stress response, ribosome biogenesis and in those bacteria that undergo differentiation, in morphogenesis control.</text>
</comment>
<dbReference type="Gene3D" id="3.30.300.350">
    <property type="entry name" value="GTP-binding protein OBG, C-terminal domain"/>
    <property type="match status" value="1"/>
</dbReference>
<dbReference type="PRINTS" id="PR00326">
    <property type="entry name" value="GTP1OBG"/>
</dbReference>
<dbReference type="AlphaFoldDB" id="A0A1C4UTK0"/>
<dbReference type="Proteomes" id="UP000198797">
    <property type="component" value="Unassembled WGS sequence"/>
</dbReference>
<dbReference type="Pfam" id="PF01018">
    <property type="entry name" value="GTP1_OBG"/>
    <property type="match status" value="1"/>
</dbReference>
<evidence type="ECO:0000259" key="12">
    <source>
        <dbReference type="PROSITE" id="PS51881"/>
    </source>
</evidence>
<keyword evidence="3 9" id="KW-0963">Cytoplasm</keyword>
<dbReference type="InterPro" id="IPR014100">
    <property type="entry name" value="GTP-bd_Obg/CgtA"/>
</dbReference>
<dbReference type="InterPro" id="IPR027417">
    <property type="entry name" value="P-loop_NTPase"/>
</dbReference>
<evidence type="ECO:0000256" key="6">
    <source>
        <dbReference type="ARBA" id="ARBA00022801"/>
    </source>
</evidence>
<keyword evidence="15" id="KW-1185">Reference proteome</keyword>
<feature type="region of interest" description="Disordered" evidence="10">
    <location>
        <begin position="441"/>
        <end position="491"/>
    </location>
</feature>
<dbReference type="OrthoDB" id="9807318at2"/>
<keyword evidence="6 9" id="KW-0378">Hydrolase</keyword>
<dbReference type="InterPro" id="IPR036726">
    <property type="entry name" value="GTP1_OBG_dom_sf"/>
</dbReference>
<feature type="binding site" evidence="9">
    <location>
        <begin position="166"/>
        <end position="173"/>
    </location>
    <ligand>
        <name>GTP</name>
        <dbReference type="ChEBI" id="CHEBI:37565"/>
    </ligand>
</feature>
<dbReference type="InterPro" id="IPR036346">
    <property type="entry name" value="GTP-bd_prot_GTP1/OBG_C_sf"/>
</dbReference>
<dbReference type="SUPFAM" id="SSF52540">
    <property type="entry name" value="P-loop containing nucleoside triphosphate hydrolases"/>
    <property type="match status" value="1"/>
</dbReference>
<evidence type="ECO:0000256" key="5">
    <source>
        <dbReference type="ARBA" id="ARBA00022741"/>
    </source>
</evidence>
<dbReference type="GO" id="GO:0005525">
    <property type="term" value="F:GTP binding"/>
    <property type="evidence" value="ECO:0007669"/>
    <property type="project" value="UniProtKB-UniRule"/>
</dbReference>
<evidence type="ECO:0000256" key="7">
    <source>
        <dbReference type="ARBA" id="ARBA00022842"/>
    </source>
</evidence>
<dbReference type="NCBIfam" id="NF008954">
    <property type="entry name" value="PRK12296.1"/>
    <property type="match status" value="1"/>
</dbReference>
<feature type="binding site" evidence="9">
    <location>
        <begin position="311"/>
        <end position="313"/>
    </location>
    <ligand>
        <name>GTP</name>
        <dbReference type="ChEBI" id="CHEBI:37565"/>
    </ligand>
</feature>
<feature type="compositionally biased region" description="Basic and acidic residues" evidence="10">
    <location>
        <begin position="441"/>
        <end position="450"/>
    </location>
</feature>
<evidence type="ECO:0000259" key="11">
    <source>
        <dbReference type="PROSITE" id="PS51710"/>
    </source>
</evidence>
<dbReference type="PROSITE" id="PS51710">
    <property type="entry name" value="G_OBG"/>
    <property type="match status" value="1"/>
</dbReference>
<dbReference type="Gene3D" id="3.40.50.300">
    <property type="entry name" value="P-loop containing nucleotide triphosphate hydrolases"/>
    <property type="match status" value="1"/>
</dbReference>
<keyword evidence="5 9" id="KW-0547">Nucleotide-binding</keyword>
<comment type="cofactor">
    <cofactor evidence="1 9">
        <name>Mg(2+)</name>
        <dbReference type="ChEBI" id="CHEBI:18420"/>
    </cofactor>
</comment>
<dbReference type="EC" id="3.6.5.-" evidence="9"/>
<dbReference type="NCBIfam" id="NF008956">
    <property type="entry name" value="PRK12299.1"/>
    <property type="match status" value="1"/>
</dbReference>
<dbReference type="PANTHER" id="PTHR11702">
    <property type="entry name" value="DEVELOPMENTALLY REGULATED GTP-BINDING PROTEIN-RELATED"/>
    <property type="match status" value="1"/>
</dbReference>
<comment type="similarity">
    <text evidence="2 9">Belongs to the TRAFAC class OBG-HflX-like GTPase superfamily. OBG GTPase family.</text>
</comment>
<keyword evidence="8 9" id="KW-0342">GTP-binding</keyword>
<dbReference type="InterPro" id="IPR006169">
    <property type="entry name" value="GTP1_OBG_dom"/>
</dbReference>
<dbReference type="GO" id="GO:0042254">
    <property type="term" value="P:ribosome biogenesis"/>
    <property type="evidence" value="ECO:0007669"/>
    <property type="project" value="UniProtKB-UniRule"/>
</dbReference>
<evidence type="ECO:0000256" key="1">
    <source>
        <dbReference type="ARBA" id="ARBA00001946"/>
    </source>
</evidence>
<evidence type="ECO:0000313" key="15">
    <source>
        <dbReference type="Proteomes" id="UP000198797"/>
    </source>
</evidence>
<comment type="subunit">
    <text evidence="9">Monomer.</text>
</comment>
<comment type="subcellular location">
    <subcellularLocation>
        <location evidence="9">Cytoplasm</location>
    </subcellularLocation>
</comment>
<dbReference type="InterPro" id="IPR031167">
    <property type="entry name" value="G_OBG"/>
</dbReference>
<feature type="domain" description="OCT" evidence="12">
    <location>
        <begin position="348"/>
        <end position="426"/>
    </location>
</feature>
<dbReference type="RefSeq" id="WP_091238636.1">
    <property type="nucleotide sequence ID" value="NZ_FMCU01000001.1"/>
</dbReference>
<dbReference type="SUPFAM" id="SSF82051">
    <property type="entry name" value="Obg GTP-binding protein N-terminal domain"/>
    <property type="match status" value="1"/>
</dbReference>
<keyword evidence="4 9" id="KW-0479">Metal-binding</keyword>
<reference evidence="15" key="1">
    <citation type="submission" date="2016-06" db="EMBL/GenBank/DDBJ databases">
        <authorList>
            <person name="Varghese N."/>
            <person name="Submissions Spin"/>
        </authorList>
    </citation>
    <scope>NUCLEOTIDE SEQUENCE [LARGE SCALE GENOMIC DNA]</scope>
    <source>
        <strain evidence="15">DSM 44100</strain>
    </source>
</reference>
<dbReference type="Gene3D" id="2.70.210.12">
    <property type="entry name" value="GTP1/OBG domain"/>
    <property type="match status" value="1"/>
</dbReference>
<dbReference type="PROSITE" id="PS51881">
    <property type="entry name" value="OCT"/>
    <property type="match status" value="1"/>
</dbReference>
<dbReference type="PROSITE" id="PS00905">
    <property type="entry name" value="GTP1_OBG"/>
    <property type="match status" value="1"/>
</dbReference>
<dbReference type="NCBIfam" id="NF008955">
    <property type="entry name" value="PRK12297.1"/>
    <property type="match status" value="1"/>
</dbReference>
<protein>
    <recommendedName>
        <fullName evidence="9">GTPase Obg</fullName>
        <ecNumber evidence="9">3.6.5.-</ecNumber>
    </recommendedName>
    <alternativeName>
        <fullName evidence="9">GTP-binding protein Obg</fullName>
    </alternativeName>
</protein>
<dbReference type="SUPFAM" id="SSF102741">
    <property type="entry name" value="Obg GTP-binding protein C-terminal domain"/>
    <property type="match status" value="1"/>
</dbReference>
<dbReference type="Pfam" id="PF09269">
    <property type="entry name" value="DUF1967"/>
    <property type="match status" value="1"/>
</dbReference>
<dbReference type="GO" id="GO:0005737">
    <property type="term" value="C:cytoplasm"/>
    <property type="evidence" value="ECO:0007669"/>
    <property type="project" value="UniProtKB-SubCell"/>
</dbReference>
<dbReference type="HAMAP" id="MF_01454">
    <property type="entry name" value="GTPase_Obg"/>
    <property type="match status" value="1"/>
</dbReference>
<dbReference type="InterPro" id="IPR015349">
    <property type="entry name" value="OCT_dom"/>
</dbReference>
<gene>
    <name evidence="9" type="primary">obg</name>
    <name evidence="14" type="ORF">GA0070216_101730</name>
</gene>
<evidence type="ECO:0000256" key="9">
    <source>
        <dbReference type="HAMAP-Rule" id="MF_01454"/>
    </source>
</evidence>
<dbReference type="FunFam" id="2.70.210.12:FF:000001">
    <property type="entry name" value="GTPase Obg"/>
    <property type="match status" value="1"/>
</dbReference>
<sequence length="491" mass="52048">MTTFVDRVVLHMQAGDGGHGCVSIHREKFKPFGGPDGGNGGHGGSVSLVVDPQVTTLLDFHFRPHMKADNGKGGAGSNRDGANGHDLLIKVPNGTVVQTLDGTVLADLVGAGTTFEAARGGRGGRGNASLANARRKAPGFAELGEPGDQLDVVLELKSVADVGLVGFPSAGKSSLISVISAAKPKIADYPFTTLVPNLGVVRVDNHTFTVADVPGLIPGAATGKGLGLEFLRHVERCAVLVHVVDTATLEPGRDPLADIDTIEAELAEYGGLTDRPRLVALNKVDVPDGQDLADIVRPDLQARGFQVFDVSAATREGLKELMYAMAELVDQARRAAPPAEPTRAVIRPKAVDDAGFTIEAAADGSFTVRGVRPERWVRQTNFDNDEAVGFLADRLARLGVEDKLAKAGANPGDLVRIGEREFDWQPTLYAGVDFVPGNRGTDVRLEDKSSRPAAAERLAARKARRQRPEDELSTASEDLADDDEDSDEDEE</sequence>
<dbReference type="NCBIfam" id="TIGR03595">
    <property type="entry name" value="Obg_CgtA_exten"/>
    <property type="match status" value="1"/>
</dbReference>
<evidence type="ECO:0000256" key="4">
    <source>
        <dbReference type="ARBA" id="ARBA00022723"/>
    </source>
</evidence>
<feature type="compositionally biased region" description="Acidic residues" evidence="10">
    <location>
        <begin position="478"/>
        <end position="491"/>
    </location>
</feature>
<evidence type="ECO:0000256" key="10">
    <source>
        <dbReference type="SAM" id="MobiDB-lite"/>
    </source>
</evidence>
<dbReference type="InterPro" id="IPR006074">
    <property type="entry name" value="GTP1-OBG_CS"/>
</dbReference>
<evidence type="ECO:0000256" key="2">
    <source>
        <dbReference type="ARBA" id="ARBA00007699"/>
    </source>
</evidence>
<dbReference type="CDD" id="cd01898">
    <property type="entry name" value="Obg"/>
    <property type="match status" value="1"/>
</dbReference>
<feature type="binding site" evidence="9">
    <location>
        <position position="173"/>
    </location>
    <ligand>
        <name>Mg(2+)</name>
        <dbReference type="ChEBI" id="CHEBI:18420"/>
    </ligand>
</feature>
<dbReference type="EMBL" id="FMCU01000001">
    <property type="protein sequence ID" value="SCE74915.1"/>
    <property type="molecule type" value="Genomic_DNA"/>
</dbReference>
<dbReference type="NCBIfam" id="TIGR02729">
    <property type="entry name" value="Obg_CgtA"/>
    <property type="match status" value="1"/>
</dbReference>
<evidence type="ECO:0000256" key="8">
    <source>
        <dbReference type="ARBA" id="ARBA00023134"/>
    </source>
</evidence>
<name>A0A1C4UTK0_9ACTN</name>
<dbReference type="InterPro" id="IPR045086">
    <property type="entry name" value="OBG_GTPase"/>
</dbReference>
<feature type="binding site" evidence="9">
    <location>
        <position position="193"/>
    </location>
    <ligand>
        <name>Mg(2+)</name>
        <dbReference type="ChEBI" id="CHEBI:18420"/>
    </ligand>
</feature>
<keyword evidence="7 9" id="KW-0460">Magnesium</keyword>
<feature type="binding site" evidence="9">
    <location>
        <begin position="282"/>
        <end position="285"/>
    </location>
    <ligand>
        <name>GTP</name>
        <dbReference type="ChEBI" id="CHEBI:37565"/>
    </ligand>
</feature>
<dbReference type="STRING" id="121616.GA0070216_101730"/>
<feature type="binding site" evidence="9">
    <location>
        <begin position="212"/>
        <end position="215"/>
    </location>
    <ligand>
        <name>GTP</name>
        <dbReference type="ChEBI" id="CHEBI:37565"/>
    </ligand>
</feature>
<evidence type="ECO:0000313" key="14">
    <source>
        <dbReference type="EMBL" id="SCE74915.1"/>
    </source>
</evidence>
<feature type="domain" description="Obg" evidence="13">
    <location>
        <begin position="2"/>
        <end position="159"/>
    </location>
</feature>
<dbReference type="InterPro" id="IPR006073">
    <property type="entry name" value="GTP-bd"/>
</dbReference>
<proteinExistence type="inferred from homology"/>
<accession>A0A1C4UTK0</accession>
<dbReference type="GO" id="GO:0003924">
    <property type="term" value="F:GTPase activity"/>
    <property type="evidence" value="ECO:0007669"/>
    <property type="project" value="UniProtKB-UniRule"/>
</dbReference>
<dbReference type="PROSITE" id="PS51883">
    <property type="entry name" value="OBG"/>
    <property type="match status" value="1"/>
</dbReference>